<name>A0ABZ0UIR9_9RICK</name>
<keyword evidence="4 12" id="KW-0436">Ligase</keyword>
<dbReference type="InterPro" id="IPR006195">
    <property type="entry name" value="aa-tRNA-synth_II"/>
</dbReference>
<evidence type="ECO:0000256" key="8">
    <source>
        <dbReference type="ARBA" id="ARBA00023146"/>
    </source>
</evidence>
<dbReference type="InterPro" id="IPR050062">
    <property type="entry name" value="Pro-tRNA_synthetase"/>
</dbReference>
<dbReference type="Gene3D" id="3.40.50.800">
    <property type="entry name" value="Anticodon-binding domain"/>
    <property type="match status" value="1"/>
</dbReference>
<reference evidence="12 13" key="1">
    <citation type="submission" date="2022-11" db="EMBL/GenBank/DDBJ databases">
        <title>Host association and intracellularity evolved multiple times independently in the Rickettsiales.</title>
        <authorList>
            <person name="Castelli M."/>
            <person name="Nardi T."/>
            <person name="Gammuto L."/>
            <person name="Bellinzona G."/>
            <person name="Sabaneyeva E."/>
            <person name="Potekhin A."/>
            <person name="Serra V."/>
            <person name="Petroni G."/>
            <person name="Sassera D."/>
        </authorList>
    </citation>
    <scope>NUCLEOTIDE SEQUENCE [LARGE SCALE GENOMIC DNA]</scope>
    <source>
        <strain evidence="12 13">NDG2</strain>
    </source>
</reference>
<evidence type="ECO:0000313" key="12">
    <source>
        <dbReference type="EMBL" id="WPX95979.1"/>
    </source>
</evidence>
<keyword evidence="5" id="KW-0547">Nucleotide-binding</keyword>
<dbReference type="PRINTS" id="PR01046">
    <property type="entry name" value="TRNASYNTHPRO"/>
</dbReference>
<evidence type="ECO:0000256" key="10">
    <source>
        <dbReference type="ARBA" id="ARBA00047671"/>
    </source>
</evidence>
<dbReference type="PROSITE" id="PS50862">
    <property type="entry name" value="AA_TRNA_LIGASE_II"/>
    <property type="match status" value="1"/>
</dbReference>
<proteinExistence type="predicted"/>
<dbReference type="Proteomes" id="UP001327219">
    <property type="component" value="Chromosome"/>
</dbReference>
<keyword evidence="13" id="KW-1185">Reference proteome</keyword>
<evidence type="ECO:0000256" key="2">
    <source>
        <dbReference type="ARBA" id="ARBA00019110"/>
    </source>
</evidence>
<feature type="domain" description="Aminoacyl-transfer RNA synthetases class-II family profile" evidence="11">
    <location>
        <begin position="33"/>
        <end position="330"/>
    </location>
</feature>
<dbReference type="InterPro" id="IPR044140">
    <property type="entry name" value="ProRS_anticodon_short"/>
</dbReference>
<dbReference type="PANTHER" id="PTHR42753:SF2">
    <property type="entry name" value="PROLINE--TRNA LIGASE"/>
    <property type="match status" value="1"/>
</dbReference>
<dbReference type="SUPFAM" id="SSF55681">
    <property type="entry name" value="Class II aaRS and biotin synthetases"/>
    <property type="match status" value="1"/>
</dbReference>
<dbReference type="CDD" id="cd00779">
    <property type="entry name" value="ProRS_core_prok"/>
    <property type="match status" value="1"/>
</dbReference>
<dbReference type="InterPro" id="IPR033730">
    <property type="entry name" value="ProRS_core_prok"/>
</dbReference>
<dbReference type="InterPro" id="IPR036621">
    <property type="entry name" value="Anticodon-bd_dom_sf"/>
</dbReference>
<dbReference type="PANTHER" id="PTHR42753">
    <property type="entry name" value="MITOCHONDRIAL RIBOSOME PROTEIN L39/PROLYL-TRNA LIGASE FAMILY MEMBER"/>
    <property type="match status" value="1"/>
</dbReference>
<dbReference type="InterPro" id="IPR002314">
    <property type="entry name" value="aa-tRNA-synt_IIb"/>
</dbReference>
<gene>
    <name evidence="12" type="ORF">Bandiella_00081</name>
</gene>
<dbReference type="EC" id="6.1.1.15" evidence="1"/>
<dbReference type="SUPFAM" id="SSF52954">
    <property type="entry name" value="Class II aaRS ABD-related"/>
    <property type="match status" value="1"/>
</dbReference>
<evidence type="ECO:0000259" key="11">
    <source>
        <dbReference type="PROSITE" id="PS50862"/>
    </source>
</evidence>
<evidence type="ECO:0000256" key="6">
    <source>
        <dbReference type="ARBA" id="ARBA00022840"/>
    </source>
</evidence>
<comment type="catalytic activity">
    <reaction evidence="10">
        <text>tRNA(Pro) + L-proline + ATP = L-prolyl-tRNA(Pro) + AMP + diphosphate</text>
        <dbReference type="Rhea" id="RHEA:14305"/>
        <dbReference type="Rhea" id="RHEA-COMP:9700"/>
        <dbReference type="Rhea" id="RHEA-COMP:9702"/>
        <dbReference type="ChEBI" id="CHEBI:30616"/>
        <dbReference type="ChEBI" id="CHEBI:33019"/>
        <dbReference type="ChEBI" id="CHEBI:60039"/>
        <dbReference type="ChEBI" id="CHEBI:78442"/>
        <dbReference type="ChEBI" id="CHEBI:78532"/>
        <dbReference type="ChEBI" id="CHEBI:456215"/>
        <dbReference type="EC" id="6.1.1.15"/>
    </reaction>
</comment>
<keyword evidence="6" id="KW-0067">ATP-binding</keyword>
<evidence type="ECO:0000256" key="7">
    <source>
        <dbReference type="ARBA" id="ARBA00022917"/>
    </source>
</evidence>
<sequence length="438" mass="49793">MYLSKFLLPTSKDVTSEAKLVSHQLMLKSGMIKQVSSGIYSWLPLGVRVLSKIESVIRAELDVIYGQEIVLPSLQPLTLWEKSGRAVEESDMKSQIFHLVDHKESKYVLPPSGEEVITDLFNNSVQSYKEMGKILYQITWKFRDEIRPRHGVMRAKEFLMKDAYSFDTSRDMALESYERVFRAYLNIFKRMDLTVVPVLAPTGAMGGNYSHEFHILSPNGESTIYYQTELLDYLKQNDFTLQNFEKFYAKEEEKHIPESYDSLNVVQSKSIEVGHLFYLGQKYSKALGCIYQANDGGNHFPEMGCYGIGISRLVAAVIESSNDSKGIIWPSAISPFDLVIINLKPDDAVCDTLAKELYTQLSSLYEVLCDDTYNSAGRKFADMDLVGITWQVIIGPKLATERKFELKNRKTSAIEVLDLAQIHEVAQHIKSYKTNSSK</sequence>
<organism evidence="12 13">
    <name type="scientific">Candidatus Bandiella euplotis</name>
    <dbReference type="NCBI Taxonomy" id="1664265"/>
    <lineage>
        <taxon>Bacteria</taxon>
        <taxon>Pseudomonadati</taxon>
        <taxon>Pseudomonadota</taxon>
        <taxon>Alphaproteobacteria</taxon>
        <taxon>Rickettsiales</taxon>
        <taxon>Candidatus Midichloriaceae</taxon>
        <taxon>Candidatus Bandiella</taxon>
    </lineage>
</organism>
<evidence type="ECO:0000256" key="5">
    <source>
        <dbReference type="ARBA" id="ARBA00022741"/>
    </source>
</evidence>
<keyword evidence="3" id="KW-0963">Cytoplasm</keyword>
<dbReference type="Gene3D" id="3.30.930.10">
    <property type="entry name" value="Bira Bifunctional Protein, Domain 2"/>
    <property type="match status" value="1"/>
</dbReference>
<evidence type="ECO:0000256" key="9">
    <source>
        <dbReference type="ARBA" id="ARBA00029731"/>
    </source>
</evidence>
<protein>
    <recommendedName>
        <fullName evidence="2">Proline--tRNA ligase</fullName>
        <ecNumber evidence="1">6.1.1.15</ecNumber>
    </recommendedName>
    <alternativeName>
        <fullName evidence="9">Prolyl-tRNA synthetase</fullName>
    </alternativeName>
</protein>
<dbReference type="Pfam" id="PF03129">
    <property type="entry name" value="HGTP_anticodon"/>
    <property type="match status" value="1"/>
</dbReference>
<keyword evidence="7" id="KW-0648">Protein biosynthesis</keyword>
<dbReference type="GO" id="GO:0016874">
    <property type="term" value="F:ligase activity"/>
    <property type="evidence" value="ECO:0007669"/>
    <property type="project" value="UniProtKB-KW"/>
</dbReference>
<dbReference type="CDD" id="cd00861">
    <property type="entry name" value="ProRS_anticodon_short"/>
    <property type="match status" value="1"/>
</dbReference>
<evidence type="ECO:0000256" key="1">
    <source>
        <dbReference type="ARBA" id="ARBA00012831"/>
    </source>
</evidence>
<dbReference type="InterPro" id="IPR002316">
    <property type="entry name" value="Pro-tRNA-ligase_IIa"/>
</dbReference>
<dbReference type="InterPro" id="IPR045864">
    <property type="entry name" value="aa-tRNA-synth_II/BPL/LPL"/>
</dbReference>
<evidence type="ECO:0000256" key="4">
    <source>
        <dbReference type="ARBA" id="ARBA00022598"/>
    </source>
</evidence>
<dbReference type="Pfam" id="PF00587">
    <property type="entry name" value="tRNA-synt_2b"/>
    <property type="match status" value="1"/>
</dbReference>
<dbReference type="InterPro" id="IPR004154">
    <property type="entry name" value="Anticodon-bd"/>
</dbReference>
<dbReference type="EMBL" id="CP110820">
    <property type="protein sequence ID" value="WPX95979.1"/>
    <property type="molecule type" value="Genomic_DNA"/>
</dbReference>
<evidence type="ECO:0000256" key="3">
    <source>
        <dbReference type="ARBA" id="ARBA00022490"/>
    </source>
</evidence>
<evidence type="ECO:0000313" key="13">
    <source>
        <dbReference type="Proteomes" id="UP001327219"/>
    </source>
</evidence>
<keyword evidence="8" id="KW-0030">Aminoacyl-tRNA synthetase</keyword>
<accession>A0ABZ0UIR9</accession>